<sequence length="316" mass="34122">MIAFESIIYCLVNAGVVILLAPLFMTVVKKVKAKMQGRQGPPLFQMYYNIAKLLSKEAVYSDTSSWVTRAVPVVSLAVMILAALFVPVIFIPDSFGGIGNIILFLYILAIGRFMISLAGLDAGSTFGGMGSSREMSLSTVIEPTIIIVAAALATVLGTLDIFEMFEKTTALDIATMPTLLLISISVFLILIIETSRVPVDNPETHLELTMIHEGMILEYSGRNLALMELSHAVKQAVYMGLLIGIIVPFGIMGSGDLLVPGIFIAALLFLGKGLILAAIVGLFESSMAKMRFFSIPTLFMTAFFFSALTIIIEVFA</sequence>
<dbReference type="STRING" id="679926.Mpet_1041"/>
<evidence type="ECO:0000256" key="1">
    <source>
        <dbReference type="ARBA" id="ARBA00004141"/>
    </source>
</evidence>
<feature type="transmembrane region" description="Helical" evidence="5">
    <location>
        <begin position="174"/>
        <end position="192"/>
    </location>
</feature>
<keyword evidence="2 5" id="KW-0812">Transmembrane</keyword>
<dbReference type="GO" id="GO:0005886">
    <property type="term" value="C:plasma membrane"/>
    <property type="evidence" value="ECO:0007669"/>
    <property type="project" value="TreeGrafter"/>
</dbReference>
<dbReference type="HOGENOM" id="CLU_015134_2_0_2"/>
<feature type="transmembrane region" description="Helical" evidence="5">
    <location>
        <begin position="97"/>
        <end position="120"/>
    </location>
</feature>
<feature type="transmembrane region" description="Helical" evidence="5">
    <location>
        <begin position="70"/>
        <end position="91"/>
    </location>
</feature>
<keyword evidence="6" id="KW-0456">Lyase</keyword>
<dbReference type="eggNOG" id="arCOG01545">
    <property type="taxonomic scope" value="Archaea"/>
</dbReference>
<dbReference type="Pfam" id="PF00146">
    <property type="entry name" value="NADHdh"/>
    <property type="match status" value="1"/>
</dbReference>
<dbReference type="RefSeq" id="WP_013328986.1">
    <property type="nucleotide sequence ID" value="NC_014507.1"/>
</dbReference>
<gene>
    <name evidence="6" type="ordered locus">Mpet_1041</name>
</gene>
<evidence type="ECO:0000256" key="5">
    <source>
        <dbReference type="SAM" id="Phobius"/>
    </source>
</evidence>
<comment type="subcellular location">
    <subcellularLocation>
        <location evidence="1">Membrane</location>
        <topology evidence="1">Multi-pass membrane protein</topology>
    </subcellularLocation>
</comment>
<dbReference type="GeneID" id="9743505"/>
<evidence type="ECO:0000313" key="7">
    <source>
        <dbReference type="Proteomes" id="UP000006565"/>
    </source>
</evidence>
<evidence type="ECO:0000256" key="4">
    <source>
        <dbReference type="ARBA" id="ARBA00023136"/>
    </source>
</evidence>
<dbReference type="GO" id="GO:0016829">
    <property type="term" value="F:lyase activity"/>
    <property type="evidence" value="ECO:0007669"/>
    <property type="project" value="UniProtKB-KW"/>
</dbReference>
<feature type="transmembrane region" description="Helical" evidence="5">
    <location>
        <begin position="295"/>
        <end position="315"/>
    </location>
</feature>
<keyword evidence="7" id="KW-1185">Reference proteome</keyword>
<feature type="transmembrane region" description="Helical" evidence="5">
    <location>
        <begin position="236"/>
        <end position="255"/>
    </location>
</feature>
<dbReference type="AlphaFoldDB" id="E1RKF5"/>
<reference evidence="6 7" key="1">
    <citation type="journal article" date="2010" name="Stand. Genomic Sci.">
        <title>Complete genome sequence of Methanoplanus petrolearius type strain (SEBR 4847).</title>
        <authorList>
            <person name="Brambilla E."/>
            <person name="Djao O.D."/>
            <person name="Daligault H."/>
            <person name="Lapidus A."/>
            <person name="Lucas S."/>
            <person name="Hammon N."/>
            <person name="Nolan M."/>
            <person name="Tice H."/>
            <person name="Cheng J.F."/>
            <person name="Han C."/>
            <person name="Tapia R."/>
            <person name="Goodwin L."/>
            <person name="Pitluck S."/>
            <person name="Liolios K."/>
            <person name="Ivanova N."/>
            <person name="Mavromatis K."/>
            <person name="Mikhailova N."/>
            <person name="Pati A."/>
            <person name="Chen A."/>
            <person name="Palaniappan K."/>
            <person name="Land M."/>
            <person name="Hauser L."/>
            <person name="Chang Y.J."/>
            <person name="Jeffries C.D."/>
            <person name="Rohde M."/>
            <person name="Spring S."/>
            <person name="Sikorski J."/>
            <person name="Goker M."/>
            <person name="Woyke T."/>
            <person name="Bristow J."/>
            <person name="Eisen J.A."/>
            <person name="Markowitz V."/>
            <person name="Hugenholtz P."/>
            <person name="Kyrpides N.C."/>
            <person name="Klenk H.P."/>
        </authorList>
    </citation>
    <scope>NUCLEOTIDE SEQUENCE [LARGE SCALE GENOMIC DNA]</scope>
    <source>
        <strain evidence="7">DSM 11571 / OCM 486 / SEBR 4847</strain>
    </source>
</reference>
<accession>E1RKF5</accession>
<dbReference type="Proteomes" id="UP000006565">
    <property type="component" value="Chromosome"/>
</dbReference>
<feature type="transmembrane region" description="Helical" evidence="5">
    <location>
        <begin position="6"/>
        <end position="28"/>
    </location>
</feature>
<dbReference type="PANTHER" id="PTHR43359:SF1">
    <property type="entry name" value="FORMATE HYDROGENLYASE SUBUNIT 4-RELATED"/>
    <property type="match status" value="1"/>
</dbReference>
<evidence type="ECO:0000256" key="3">
    <source>
        <dbReference type="ARBA" id="ARBA00022989"/>
    </source>
</evidence>
<evidence type="ECO:0000313" key="6">
    <source>
        <dbReference type="EMBL" id="ADN35808.1"/>
    </source>
</evidence>
<proteinExistence type="predicted"/>
<evidence type="ECO:0000256" key="2">
    <source>
        <dbReference type="ARBA" id="ARBA00022692"/>
    </source>
</evidence>
<organism evidence="6 7">
    <name type="scientific">Methanolacinia petrolearia (strain DSM 11571 / OCM 486 / SEBR 4847)</name>
    <name type="common">Methanoplanus petrolearius</name>
    <dbReference type="NCBI Taxonomy" id="679926"/>
    <lineage>
        <taxon>Archaea</taxon>
        <taxon>Methanobacteriati</taxon>
        <taxon>Methanobacteriota</taxon>
        <taxon>Stenosarchaea group</taxon>
        <taxon>Methanomicrobia</taxon>
        <taxon>Methanomicrobiales</taxon>
        <taxon>Methanomicrobiaceae</taxon>
        <taxon>Methanolacinia</taxon>
    </lineage>
</organism>
<name>E1RKF5_METP4</name>
<dbReference type="PANTHER" id="PTHR43359">
    <property type="entry name" value="FORMATE HYDROGENLYASE SUBUNIT 4"/>
    <property type="match status" value="1"/>
</dbReference>
<dbReference type="InterPro" id="IPR052561">
    <property type="entry name" value="ComplexI_Subunit1"/>
</dbReference>
<dbReference type="KEGG" id="mpi:Mpet_1041"/>
<protein>
    <submittedName>
        <fullName evidence="6">Formate hydrogenlyase subunit 4</fullName>
    </submittedName>
</protein>
<keyword evidence="3 5" id="KW-1133">Transmembrane helix</keyword>
<keyword evidence="4 5" id="KW-0472">Membrane</keyword>
<dbReference type="InterPro" id="IPR001694">
    <property type="entry name" value="NADH_UbQ_OxRdtase_su1/FPO"/>
</dbReference>
<feature type="transmembrane region" description="Helical" evidence="5">
    <location>
        <begin position="261"/>
        <end position="283"/>
    </location>
</feature>
<feature type="transmembrane region" description="Helical" evidence="5">
    <location>
        <begin position="140"/>
        <end position="162"/>
    </location>
</feature>
<dbReference type="EMBL" id="CP002117">
    <property type="protein sequence ID" value="ADN35808.1"/>
    <property type="molecule type" value="Genomic_DNA"/>
</dbReference>